<dbReference type="InterPro" id="IPR011059">
    <property type="entry name" value="Metal-dep_hydrolase_composite"/>
</dbReference>
<dbReference type="Gene3D" id="2.30.40.10">
    <property type="entry name" value="Urease, subunit C, domain 1"/>
    <property type="match status" value="1"/>
</dbReference>
<dbReference type="NCBIfam" id="TIGR00857">
    <property type="entry name" value="pyrC_multi"/>
    <property type="match status" value="1"/>
</dbReference>
<dbReference type="SUPFAM" id="SSF51556">
    <property type="entry name" value="Metallo-dependent hydrolases"/>
    <property type="match status" value="1"/>
</dbReference>
<reference evidence="3 4" key="1">
    <citation type="submission" date="2019-10" db="EMBL/GenBank/DDBJ databases">
        <title>Draft genome sequence of Marinobacter hydrocarbonoclasticus NCT7M from the microbiome of the marine copepod.</title>
        <authorList>
            <person name="Nuttall R."/>
            <person name="Sharma G."/>
            <person name="Moisander P."/>
        </authorList>
    </citation>
    <scope>NUCLEOTIDE SEQUENCE [LARGE SCALE GENOMIC DNA]</scope>
    <source>
        <strain evidence="3 4">NCT7M</strain>
    </source>
</reference>
<dbReference type="Pfam" id="PF12890">
    <property type="entry name" value="DHOase"/>
    <property type="match status" value="1"/>
</dbReference>
<evidence type="ECO:0000313" key="4">
    <source>
        <dbReference type="Proteomes" id="UP000469950"/>
    </source>
</evidence>
<dbReference type="PANTHER" id="PTHR43668">
    <property type="entry name" value="ALLANTOINASE"/>
    <property type="match status" value="1"/>
</dbReference>
<evidence type="ECO:0000256" key="1">
    <source>
        <dbReference type="ARBA" id="ARBA00022975"/>
    </source>
</evidence>
<feature type="domain" description="Dihydroorotase catalytic" evidence="2">
    <location>
        <begin position="59"/>
        <end position="245"/>
    </location>
</feature>
<dbReference type="InterPro" id="IPR004722">
    <property type="entry name" value="DHOase"/>
</dbReference>
<comment type="caution">
    <text evidence="3">The sequence shown here is derived from an EMBL/GenBank/DDBJ whole genome shotgun (WGS) entry which is preliminary data.</text>
</comment>
<proteinExistence type="predicted"/>
<dbReference type="GO" id="GO:0004151">
    <property type="term" value="F:dihydroorotase activity"/>
    <property type="evidence" value="ECO:0007669"/>
    <property type="project" value="UniProtKB-EC"/>
</dbReference>
<dbReference type="EC" id="3.5.2.3" evidence="3"/>
<dbReference type="InterPro" id="IPR024403">
    <property type="entry name" value="DHOase_cat"/>
</dbReference>
<accession>A0A833JS90</accession>
<gene>
    <name evidence="3" type="ORF">F6453_0006</name>
</gene>
<sequence>MTASANWNEGGLKLTGGQLFEPGKGLISNPGLLVRNGRIEAVGAQAQAAEGAATLDAAGQVIAPGFIDLCCNLREPGNGQKGNIASETRAAAHGGFTTVCASPETSPVNDSGAVTNLILDSVASRGVVRVLPIGAITRGLDGDMLSDMAGLKAAGCVAVGNGSRGVRNARILRRCMAYAQTFGLTVMFSPENTALAADGYAHDGQVTTRLGLLGIPEVAETAAVMEMLLLAEETGVRLHLSQLSCARSVEMLAQARDRGVKVTADVAMHQLAFTESALAGFDSRFHVRPPLRGEADRQALVAGVRDGVIDAIVSQHQPHDSAAKQAPLPATEPGLSSIESVLSLGLELVQNHELELPDLLRALTAGPAAVLGREVALTAGAAADLCLFDPDGHWQPSAATLLSAGRHAPVLDRALRGDVKLTLVAGRTAWQAPGTPL</sequence>
<dbReference type="GO" id="GO:0006145">
    <property type="term" value="P:purine nucleobase catabolic process"/>
    <property type="evidence" value="ECO:0007669"/>
    <property type="project" value="TreeGrafter"/>
</dbReference>
<dbReference type="PANTHER" id="PTHR43668:SF2">
    <property type="entry name" value="ALLANTOINASE"/>
    <property type="match status" value="1"/>
</dbReference>
<evidence type="ECO:0000313" key="3">
    <source>
        <dbReference type="EMBL" id="KAE8547114.1"/>
    </source>
</evidence>
<protein>
    <submittedName>
        <fullName evidence="3">Dihydroorotase</fullName>
        <ecNumber evidence="3">3.5.2.3</ecNumber>
    </submittedName>
</protein>
<dbReference type="Gene3D" id="3.20.20.140">
    <property type="entry name" value="Metal-dependent hydrolases"/>
    <property type="match status" value="1"/>
</dbReference>
<dbReference type="GO" id="GO:0046872">
    <property type="term" value="F:metal ion binding"/>
    <property type="evidence" value="ECO:0007669"/>
    <property type="project" value="InterPro"/>
</dbReference>
<dbReference type="EMBL" id="WBMP01000001">
    <property type="protein sequence ID" value="KAE8547114.1"/>
    <property type="molecule type" value="Genomic_DNA"/>
</dbReference>
<evidence type="ECO:0000259" key="2">
    <source>
        <dbReference type="Pfam" id="PF12890"/>
    </source>
</evidence>
<dbReference type="RefSeq" id="WP_153739612.1">
    <property type="nucleotide sequence ID" value="NZ_CAXEXJ010000008.1"/>
</dbReference>
<dbReference type="GO" id="GO:0005737">
    <property type="term" value="C:cytoplasm"/>
    <property type="evidence" value="ECO:0007669"/>
    <property type="project" value="TreeGrafter"/>
</dbReference>
<keyword evidence="1" id="KW-0665">Pyrimidine biosynthesis</keyword>
<dbReference type="SUPFAM" id="SSF51338">
    <property type="entry name" value="Composite domain of metallo-dependent hydrolases"/>
    <property type="match status" value="1"/>
</dbReference>
<dbReference type="InterPro" id="IPR032466">
    <property type="entry name" value="Metal_Hydrolase"/>
</dbReference>
<dbReference type="GO" id="GO:0006221">
    <property type="term" value="P:pyrimidine nucleotide biosynthetic process"/>
    <property type="evidence" value="ECO:0007669"/>
    <property type="project" value="UniProtKB-KW"/>
</dbReference>
<keyword evidence="3" id="KW-0378">Hydrolase</keyword>
<dbReference type="Proteomes" id="UP000469950">
    <property type="component" value="Unassembled WGS sequence"/>
</dbReference>
<name>A0A833JS90_MARNT</name>
<dbReference type="GO" id="GO:0004038">
    <property type="term" value="F:allantoinase activity"/>
    <property type="evidence" value="ECO:0007669"/>
    <property type="project" value="TreeGrafter"/>
</dbReference>
<organism evidence="3 4">
    <name type="scientific">Marinobacter nauticus</name>
    <name type="common">Marinobacter hydrocarbonoclasticus</name>
    <name type="synonym">Marinobacter aquaeolei</name>
    <dbReference type="NCBI Taxonomy" id="2743"/>
    <lineage>
        <taxon>Bacteria</taxon>
        <taxon>Pseudomonadati</taxon>
        <taxon>Pseudomonadota</taxon>
        <taxon>Gammaproteobacteria</taxon>
        <taxon>Pseudomonadales</taxon>
        <taxon>Marinobacteraceae</taxon>
        <taxon>Marinobacter</taxon>
    </lineage>
</organism>
<dbReference type="InterPro" id="IPR050138">
    <property type="entry name" value="DHOase/Allantoinase_Hydrolase"/>
</dbReference>
<dbReference type="AlphaFoldDB" id="A0A833JS90"/>
<dbReference type="CDD" id="cd01317">
    <property type="entry name" value="DHOase_IIa"/>
    <property type="match status" value="1"/>
</dbReference>